<evidence type="ECO:0000313" key="3">
    <source>
        <dbReference type="EMBL" id="UXI69781.1"/>
    </source>
</evidence>
<feature type="chain" id="PRO_5046525964" description="Secreted protein" evidence="2">
    <location>
        <begin position="20"/>
        <end position="214"/>
    </location>
</feature>
<feature type="region of interest" description="Disordered" evidence="1">
    <location>
        <begin position="194"/>
        <end position="214"/>
    </location>
</feature>
<evidence type="ECO:0000256" key="2">
    <source>
        <dbReference type="SAM" id="SignalP"/>
    </source>
</evidence>
<proteinExistence type="predicted"/>
<feature type="signal peptide" evidence="2">
    <location>
        <begin position="1"/>
        <end position="19"/>
    </location>
</feature>
<evidence type="ECO:0000256" key="1">
    <source>
        <dbReference type="SAM" id="MobiDB-lite"/>
    </source>
</evidence>
<keyword evidence="4" id="KW-1185">Reference proteome</keyword>
<dbReference type="Proteomes" id="UP001064632">
    <property type="component" value="Chromosome"/>
</dbReference>
<feature type="compositionally biased region" description="Basic and acidic residues" evidence="1">
    <location>
        <begin position="108"/>
        <end position="117"/>
    </location>
</feature>
<protein>
    <recommendedName>
        <fullName evidence="5">Secreted protein</fullName>
    </recommendedName>
</protein>
<reference evidence="3" key="1">
    <citation type="submission" date="2022-09" db="EMBL/GenBank/DDBJ databases">
        <title>Tahibacter sp. nov., isolated from a fresh water.</title>
        <authorList>
            <person name="Baek J.H."/>
            <person name="Lee J.K."/>
            <person name="Kim J.M."/>
            <person name="Jeon C.O."/>
        </authorList>
    </citation>
    <scope>NUCLEOTIDE SEQUENCE</scope>
    <source>
        <strain evidence="3">W38</strain>
    </source>
</reference>
<feature type="region of interest" description="Disordered" evidence="1">
    <location>
        <begin position="94"/>
        <end position="121"/>
    </location>
</feature>
<dbReference type="EMBL" id="CP104694">
    <property type="protein sequence ID" value="UXI69781.1"/>
    <property type="molecule type" value="Genomic_DNA"/>
</dbReference>
<organism evidence="3 4">
    <name type="scientific">Tahibacter amnicola</name>
    <dbReference type="NCBI Taxonomy" id="2976241"/>
    <lineage>
        <taxon>Bacteria</taxon>
        <taxon>Pseudomonadati</taxon>
        <taxon>Pseudomonadota</taxon>
        <taxon>Gammaproteobacteria</taxon>
        <taxon>Lysobacterales</taxon>
        <taxon>Rhodanobacteraceae</taxon>
        <taxon>Tahibacter</taxon>
    </lineage>
</organism>
<gene>
    <name evidence="3" type="ORF">N4264_09170</name>
</gene>
<keyword evidence="2" id="KW-0732">Signal</keyword>
<feature type="region of interest" description="Disordered" evidence="1">
    <location>
        <begin position="31"/>
        <end position="73"/>
    </location>
</feature>
<evidence type="ECO:0000313" key="4">
    <source>
        <dbReference type="Proteomes" id="UP001064632"/>
    </source>
</evidence>
<evidence type="ECO:0008006" key="5">
    <source>
        <dbReference type="Google" id="ProtNLM"/>
    </source>
</evidence>
<accession>A0ABY6BJL1</accession>
<sequence length="214" mass="22536">MRLRGYAALAAGLVASATALWTGQRDEGVATTAGAASVPDPAGLQTGQMPPTLPRPAALTPSGPAGTAPSRQPFVATPVRVPGVAAEDAESLAQAMNGGDPRTPPLAPDRHEFRREPPTPVELADPQAYRRYESRQQAAMYAAFEREAGIALAGMQQDLQRARAMGLDPAQLAEGEDKMARLADTLDRLRRDELVPAADASETPVPVVTDTPMH</sequence>
<dbReference type="RefSeq" id="WP_261696734.1">
    <property type="nucleotide sequence ID" value="NZ_CP104694.1"/>
</dbReference>
<name>A0ABY6BJL1_9GAMM</name>